<sequence>MTYLDLINSLCLTPASRMKLISIRNHWTDSYKRKMVSVIHPLGGRVVDQVALEAHLHGYLVTFMHSLIAAGVHLDALLMVPLTVPLNRQPITYSRVLDLSSESAQVV</sequence>
<reference evidence="1 2" key="1">
    <citation type="submission" date="2018-12" db="EMBL/GenBank/DDBJ databases">
        <authorList>
            <consortium name="Pathogen Informatics"/>
        </authorList>
    </citation>
    <scope>NUCLEOTIDE SEQUENCE [LARGE SCALE GENOMIC DNA]</scope>
    <source>
        <strain evidence="1 2">NCTC9428</strain>
    </source>
</reference>
<dbReference type="OrthoDB" id="6971563at2"/>
<proteinExistence type="predicted"/>
<dbReference type="AlphaFoldDB" id="A0A448DMY4"/>
<dbReference type="Proteomes" id="UP000281909">
    <property type="component" value="Chromosome"/>
</dbReference>
<dbReference type="RefSeq" id="WP_126359863.1">
    <property type="nucleotide sequence ID" value="NZ_LR134318.1"/>
</dbReference>
<evidence type="ECO:0000313" key="2">
    <source>
        <dbReference type="Proteomes" id="UP000281909"/>
    </source>
</evidence>
<organism evidence="1 2">
    <name type="scientific">Pseudomonas fluorescens</name>
    <dbReference type="NCBI Taxonomy" id="294"/>
    <lineage>
        <taxon>Bacteria</taxon>
        <taxon>Pseudomonadati</taxon>
        <taxon>Pseudomonadota</taxon>
        <taxon>Gammaproteobacteria</taxon>
        <taxon>Pseudomonadales</taxon>
        <taxon>Pseudomonadaceae</taxon>
        <taxon>Pseudomonas</taxon>
    </lineage>
</organism>
<name>A0A448DMY4_PSEFL</name>
<dbReference type="EMBL" id="LR134318">
    <property type="protein sequence ID" value="VEF08175.1"/>
    <property type="molecule type" value="Genomic_DNA"/>
</dbReference>
<evidence type="ECO:0000313" key="1">
    <source>
        <dbReference type="EMBL" id="VEF08175.1"/>
    </source>
</evidence>
<accession>A0A448DMY4</accession>
<gene>
    <name evidence="1" type="ORF">NCTC9428_00696</name>
</gene>
<protein>
    <submittedName>
        <fullName evidence="1">Uncharacterized protein</fullName>
    </submittedName>
</protein>